<dbReference type="GO" id="GO:0016740">
    <property type="term" value="F:transferase activity"/>
    <property type="evidence" value="ECO:0007669"/>
    <property type="project" value="UniProtKB-ARBA"/>
</dbReference>
<evidence type="ECO:0000256" key="11">
    <source>
        <dbReference type="ARBA" id="ARBA00023146"/>
    </source>
</evidence>
<keyword evidence="7 13" id="KW-0862">Zinc</keyword>
<dbReference type="InterPro" id="IPR006195">
    <property type="entry name" value="aa-tRNA-synth_II"/>
</dbReference>
<dbReference type="GO" id="GO:0046872">
    <property type="term" value="F:metal ion binding"/>
    <property type="evidence" value="ECO:0007669"/>
    <property type="project" value="UniProtKB-KW"/>
</dbReference>
<comment type="similarity">
    <text evidence="1 13">Belongs to the class-II aminoacyl-tRNA synthetase family.</text>
</comment>
<feature type="coiled-coil region" evidence="14">
    <location>
        <begin position="110"/>
        <end position="137"/>
    </location>
</feature>
<evidence type="ECO:0000256" key="1">
    <source>
        <dbReference type="ARBA" id="ARBA00008226"/>
    </source>
</evidence>
<comment type="caution">
    <text evidence="13">Lacks conserved residue(s) required for the propagation of feature annotation.</text>
</comment>
<dbReference type="PANTHER" id="PTHR11451">
    <property type="entry name" value="THREONINE-TRNA LIGASE"/>
    <property type="match status" value="1"/>
</dbReference>
<evidence type="ECO:0000313" key="18">
    <source>
        <dbReference type="Proteomes" id="UP000822184"/>
    </source>
</evidence>
<comment type="catalytic activity">
    <reaction evidence="12 13">
        <text>tRNA(Thr) + L-threonine + ATP = L-threonyl-tRNA(Thr) + AMP + diphosphate + H(+)</text>
        <dbReference type="Rhea" id="RHEA:24624"/>
        <dbReference type="Rhea" id="RHEA-COMP:9670"/>
        <dbReference type="Rhea" id="RHEA-COMP:9704"/>
        <dbReference type="ChEBI" id="CHEBI:15378"/>
        <dbReference type="ChEBI" id="CHEBI:30616"/>
        <dbReference type="ChEBI" id="CHEBI:33019"/>
        <dbReference type="ChEBI" id="CHEBI:57926"/>
        <dbReference type="ChEBI" id="CHEBI:78442"/>
        <dbReference type="ChEBI" id="CHEBI:78534"/>
        <dbReference type="ChEBI" id="CHEBI:456215"/>
        <dbReference type="EC" id="6.1.1.3"/>
    </reaction>
</comment>
<dbReference type="Pfam" id="PF03129">
    <property type="entry name" value="HGTP_anticodon"/>
    <property type="match status" value="1"/>
</dbReference>
<dbReference type="PRINTS" id="PR01047">
    <property type="entry name" value="TRNASYNTHTHR"/>
</dbReference>
<dbReference type="FunFam" id="3.30.980.10:FF:000005">
    <property type="entry name" value="Threonyl-tRNA synthetase, mitochondrial"/>
    <property type="match status" value="1"/>
</dbReference>
<evidence type="ECO:0000256" key="13">
    <source>
        <dbReference type="HAMAP-Rule" id="MF_00184"/>
    </source>
</evidence>
<comment type="subunit">
    <text evidence="13">Homodimer.</text>
</comment>
<dbReference type="InterPro" id="IPR036621">
    <property type="entry name" value="Anticodon-bd_dom_sf"/>
</dbReference>
<accession>A0AAE5LPZ0</accession>
<comment type="cofactor">
    <cofactor evidence="13">
        <name>Zn(2+)</name>
        <dbReference type="ChEBI" id="CHEBI:29105"/>
    </cofactor>
    <text evidence="13">Binds 1 zinc ion per subunit.</text>
</comment>
<dbReference type="HAMAP" id="MF_00184">
    <property type="entry name" value="Thr_tRNA_synth"/>
    <property type="match status" value="1"/>
</dbReference>
<sequence length="635" mass="73128">MINIKLKDGSIKEIADESSIYDLANSISKNLAKVAVVGEVNGTLVDLNYKLKNNDEVNILTYDDEKAVEVIRHSTSHVMAQAVKRIYKDSKLAIGPAINNGFYYDFDIENSLSNEDLDKIEAEMNKIINENLSFERIDISRDEAIKLMEEKGETYKVELIKDLPEAEKISLYKQGDYIDLCRGPHIPSTKYIKAFKLLSVAGAYWRGNEKNKMLQRVYGVAFSNKKELEVHLHNLEEAKKRDHRKLGKELKLFTFAEEGPGFPFMLPKGVILKNTLIDFWRKLHYEDGYVEIETPIMLNKKLWETSGHWYHYRENMYTSTIDEEEFALKPMNCPGGMLVYKSESHSYRDFPMRVGELGRVHRHELSGALHGLMRVRAFTQDDAHIFMLPDQIKSEIKGVINLIDKVYSKFGFKYNLELSTRPEDSMGSDEEWELAESSLKGALDELNLEYKINEGDGAFYGPKIDFHLEDSIGRTWQCGTIQLDFQLPQRFELEYVGSDGEKHRPIVIHRVVFGSIERFIGILIEHFAGKFPTWLSPVQVKILPISNKFNSYSEKIKDKLSSEGIRVEIDQKDEKIGYKIREARNERVPYIIIVGEKEEAENNISLRSRSNGDEGTLNLEALIERINNEVKNKTL</sequence>
<dbReference type="InterPro" id="IPR012676">
    <property type="entry name" value="TGS-like"/>
</dbReference>
<dbReference type="Gene3D" id="3.30.980.10">
    <property type="entry name" value="Threonyl-trna Synthetase, Chain A, domain 2"/>
    <property type="match status" value="1"/>
</dbReference>
<evidence type="ECO:0000256" key="4">
    <source>
        <dbReference type="ARBA" id="ARBA00022598"/>
    </source>
</evidence>
<name>A0AAE5LPZ0_CLOBE</name>
<dbReference type="Gene3D" id="3.30.54.20">
    <property type="match status" value="1"/>
</dbReference>
<dbReference type="PANTHER" id="PTHR11451:SF44">
    <property type="entry name" value="THREONINE--TRNA LIGASE, CHLOROPLASTIC_MITOCHONDRIAL 2"/>
    <property type="match status" value="1"/>
</dbReference>
<keyword evidence="14" id="KW-0175">Coiled coil</keyword>
<dbReference type="EC" id="6.1.1.3" evidence="13"/>
<dbReference type="GO" id="GO:0004829">
    <property type="term" value="F:threonine-tRNA ligase activity"/>
    <property type="evidence" value="ECO:0007669"/>
    <property type="project" value="UniProtKB-UniRule"/>
</dbReference>
<evidence type="ECO:0000313" key="17">
    <source>
        <dbReference type="EMBL" id="NSB14090.1"/>
    </source>
</evidence>
<comment type="subcellular location">
    <subcellularLocation>
        <location evidence="13">Cytoplasm</location>
    </subcellularLocation>
</comment>
<dbReference type="AlphaFoldDB" id="A0AAE5LPZ0"/>
<dbReference type="InterPro" id="IPR047246">
    <property type="entry name" value="ThrRS_anticodon"/>
</dbReference>
<dbReference type="SUPFAM" id="SSF55681">
    <property type="entry name" value="Class II aaRS and biotin synthetases"/>
    <property type="match status" value="1"/>
</dbReference>
<keyword evidence="10 13" id="KW-0648">Protein biosynthesis</keyword>
<dbReference type="InterPro" id="IPR004095">
    <property type="entry name" value="TGS"/>
</dbReference>
<dbReference type="Pfam" id="PF00587">
    <property type="entry name" value="tRNA-synt_2b"/>
    <property type="match status" value="1"/>
</dbReference>
<dbReference type="InterPro" id="IPR002320">
    <property type="entry name" value="Thr-tRNA-ligase_IIa"/>
</dbReference>
<dbReference type="FunFam" id="3.30.930.10:FF:000002">
    <property type="entry name" value="Threonine--tRNA ligase"/>
    <property type="match status" value="1"/>
</dbReference>
<evidence type="ECO:0000256" key="7">
    <source>
        <dbReference type="ARBA" id="ARBA00022833"/>
    </source>
</evidence>
<dbReference type="SUPFAM" id="SSF81271">
    <property type="entry name" value="TGS-like"/>
    <property type="match status" value="1"/>
</dbReference>
<dbReference type="InterPro" id="IPR004154">
    <property type="entry name" value="Anticodon-bd"/>
</dbReference>
<keyword evidence="8 13" id="KW-0067">ATP-binding</keyword>
<dbReference type="InterPro" id="IPR012675">
    <property type="entry name" value="Beta-grasp_dom_sf"/>
</dbReference>
<dbReference type="Proteomes" id="UP000822184">
    <property type="component" value="Unassembled WGS sequence"/>
</dbReference>
<dbReference type="SUPFAM" id="SSF55186">
    <property type="entry name" value="ThrRS/AlaRS common domain"/>
    <property type="match status" value="1"/>
</dbReference>
<keyword evidence="3 13" id="KW-0820">tRNA-binding</keyword>
<keyword evidence="6 13" id="KW-0547">Nucleotide-binding</keyword>
<dbReference type="PROSITE" id="PS50862">
    <property type="entry name" value="AA_TRNA_LIGASE_II"/>
    <property type="match status" value="1"/>
</dbReference>
<dbReference type="FunFam" id="3.40.50.800:FF:000001">
    <property type="entry name" value="Threonine--tRNA ligase"/>
    <property type="match status" value="1"/>
</dbReference>
<feature type="binding site" evidence="13">
    <location>
        <position position="509"/>
    </location>
    <ligand>
        <name>Zn(2+)</name>
        <dbReference type="ChEBI" id="CHEBI:29105"/>
        <note>catalytic</note>
    </ligand>
</feature>
<dbReference type="GO" id="GO:0006435">
    <property type="term" value="P:threonyl-tRNA aminoacylation"/>
    <property type="evidence" value="ECO:0007669"/>
    <property type="project" value="UniProtKB-UniRule"/>
</dbReference>
<reference evidence="17" key="1">
    <citation type="submission" date="2020-06" db="EMBL/GenBank/DDBJ databases">
        <title>Genomic insights into acetone-butanol-ethanol (ABE) fermentation by sequencing solventogenic clostridia strains.</title>
        <authorList>
            <person name="Brown S."/>
        </authorList>
    </citation>
    <scope>NUCLEOTIDE SEQUENCE</scope>
    <source>
        <strain evidence="17">DJ123</strain>
    </source>
</reference>
<keyword evidence="5 13" id="KW-0479">Metal-binding</keyword>
<gene>
    <name evidence="13" type="primary">thrS</name>
    <name evidence="17" type="ORF">BCD95_002349</name>
</gene>
<evidence type="ECO:0000256" key="12">
    <source>
        <dbReference type="ARBA" id="ARBA00049515"/>
    </source>
</evidence>
<dbReference type="Gene3D" id="3.40.50.800">
    <property type="entry name" value="Anticodon-binding domain"/>
    <property type="match status" value="1"/>
</dbReference>
<dbReference type="InterPro" id="IPR033728">
    <property type="entry name" value="ThrRS_core"/>
</dbReference>
<evidence type="ECO:0000256" key="6">
    <source>
        <dbReference type="ARBA" id="ARBA00022741"/>
    </source>
</evidence>
<dbReference type="Pfam" id="PF02824">
    <property type="entry name" value="TGS"/>
    <property type="match status" value="1"/>
</dbReference>
<dbReference type="GO" id="GO:0005737">
    <property type="term" value="C:cytoplasm"/>
    <property type="evidence" value="ECO:0007669"/>
    <property type="project" value="UniProtKB-SubCell"/>
</dbReference>
<dbReference type="CDD" id="cd00860">
    <property type="entry name" value="ThrRS_anticodon"/>
    <property type="match status" value="1"/>
</dbReference>
<evidence type="ECO:0000256" key="10">
    <source>
        <dbReference type="ARBA" id="ARBA00022917"/>
    </source>
</evidence>
<evidence type="ECO:0000256" key="3">
    <source>
        <dbReference type="ARBA" id="ARBA00022555"/>
    </source>
</evidence>
<keyword evidence="11 13" id="KW-0030">Aminoacyl-tRNA synthetase</keyword>
<dbReference type="CDD" id="cd00771">
    <property type="entry name" value="ThrRS_core"/>
    <property type="match status" value="1"/>
</dbReference>
<evidence type="ECO:0000256" key="14">
    <source>
        <dbReference type="SAM" id="Coils"/>
    </source>
</evidence>
<dbReference type="GO" id="GO:0005524">
    <property type="term" value="F:ATP binding"/>
    <property type="evidence" value="ECO:0007669"/>
    <property type="project" value="UniProtKB-UniRule"/>
</dbReference>
<evidence type="ECO:0000256" key="8">
    <source>
        <dbReference type="ARBA" id="ARBA00022840"/>
    </source>
</evidence>
<comment type="caution">
    <text evidence="17">The sequence shown here is derived from an EMBL/GenBank/DDBJ whole genome shotgun (WGS) entry which is preliminary data.</text>
</comment>
<evidence type="ECO:0000256" key="9">
    <source>
        <dbReference type="ARBA" id="ARBA00022884"/>
    </source>
</evidence>
<keyword evidence="9 13" id="KW-0694">RNA-binding</keyword>
<dbReference type="InterPro" id="IPR045864">
    <property type="entry name" value="aa-tRNA-synth_II/BPL/LPL"/>
</dbReference>
<dbReference type="InterPro" id="IPR012947">
    <property type="entry name" value="tRNA_SAD"/>
</dbReference>
<evidence type="ECO:0000256" key="5">
    <source>
        <dbReference type="ARBA" id="ARBA00022723"/>
    </source>
</evidence>
<dbReference type="SMART" id="SM00863">
    <property type="entry name" value="tRNA_SAD"/>
    <property type="match status" value="1"/>
</dbReference>
<dbReference type="NCBIfam" id="TIGR00418">
    <property type="entry name" value="thrS"/>
    <property type="match status" value="1"/>
</dbReference>
<dbReference type="EMBL" id="JABTDW010000001">
    <property type="protein sequence ID" value="NSB14090.1"/>
    <property type="molecule type" value="Genomic_DNA"/>
</dbReference>
<dbReference type="GO" id="GO:0000049">
    <property type="term" value="F:tRNA binding"/>
    <property type="evidence" value="ECO:0007669"/>
    <property type="project" value="UniProtKB-KW"/>
</dbReference>
<feature type="domain" description="TGS" evidence="16">
    <location>
        <begin position="1"/>
        <end position="61"/>
    </location>
</feature>
<organism evidence="17 18">
    <name type="scientific">Clostridium beijerinckii</name>
    <name type="common">Clostridium MP</name>
    <dbReference type="NCBI Taxonomy" id="1520"/>
    <lineage>
        <taxon>Bacteria</taxon>
        <taxon>Bacillati</taxon>
        <taxon>Bacillota</taxon>
        <taxon>Clostridia</taxon>
        <taxon>Eubacteriales</taxon>
        <taxon>Clostridiaceae</taxon>
        <taxon>Clostridium</taxon>
    </lineage>
</organism>
<dbReference type="PROSITE" id="PS51880">
    <property type="entry name" value="TGS"/>
    <property type="match status" value="1"/>
</dbReference>
<feature type="domain" description="Aminoacyl-transfer RNA synthetases class-II family profile" evidence="15">
    <location>
        <begin position="267"/>
        <end position="532"/>
    </location>
</feature>
<evidence type="ECO:0000256" key="2">
    <source>
        <dbReference type="ARBA" id="ARBA00022490"/>
    </source>
</evidence>
<keyword evidence="4 13" id="KW-0436">Ligase</keyword>
<keyword evidence="2 13" id="KW-0963">Cytoplasm</keyword>
<dbReference type="InterPro" id="IPR002314">
    <property type="entry name" value="aa-tRNA-synt_IIb"/>
</dbReference>
<protein>
    <recommendedName>
        <fullName evidence="13">Threonine--tRNA ligase</fullName>
        <ecNumber evidence="13">6.1.1.3</ecNumber>
    </recommendedName>
    <alternativeName>
        <fullName evidence="13">Threonyl-tRNA synthetase</fullName>
        <shortName evidence="13">ThrRS</shortName>
    </alternativeName>
</protein>
<dbReference type="GO" id="GO:0140096">
    <property type="term" value="F:catalytic activity, acting on a protein"/>
    <property type="evidence" value="ECO:0007669"/>
    <property type="project" value="UniProtKB-ARBA"/>
</dbReference>
<dbReference type="SUPFAM" id="SSF52954">
    <property type="entry name" value="Class II aaRS ABD-related"/>
    <property type="match status" value="1"/>
</dbReference>
<dbReference type="CDD" id="cd01667">
    <property type="entry name" value="TGS_ThrRS"/>
    <property type="match status" value="1"/>
</dbReference>
<dbReference type="Pfam" id="PF07973">
    <property type="entry name" value="tRNA_SAD"/>
    <property type="match status" value="1"/>
</dbReference>
<evidence type="ECO:0000259" key="16">
    <source>
        <dbReference type="PROSITE" id="PS51880"/>
    </source>
</evidence>
<dbReference type="InterPro" id="IPR018163">
    <property type="entry name" value="Thr/Ala-tRNA-synth_IIc_edit"/>
</dbReference>
<proteinExistence type="inferred from homology"/>
<feature type="binding site" evidence="13">
    <location>
        <position position="384"/>
    </location>
    <ligand>
        <name>Zn(2+)</name>
        <dbReference type="ChEBI" id="CHEBI:29105"/>
        <note>catalytic</note>
    </ligand>
</feature>
<dbReference type="RefSeq" id="WP_077857044.1">
    <property type="nucleotide sequence ID" value="NZ_JABTDW010000001.1"/>
</dbReference>
<dbReference type="FunFam" id="3.30.54.20:FF:000002">
    <property type="entry name" value="Threonine--tRNA ligase"/>
    <property type="match status" value="1"/>
</dbReference>
<dbReference type="Gene3D" id="3.30.930.10">
    <property type="entry name" value="Bira Bifunctional Protein, Domain 2"/>
    <property type="match status" value="1"/>
</dbReference>
<evidence type="ECO:0000259" key="15">
    <source>
        <dbReference type="PROSITE" id="PS50862"/>
    </source>
</evidence>
<feature type="binding site" evidence="13">
    <location>
        <position position="333"/>
    </location>
    <ligand>
        <name>Zn(2+)</name>
        <dbReference type="ChEBI" id="CHEBI:29105"/>
        <note>catalytic</note>
    </ligand>
</feature>
<dbReference type="Gene3D" id="3.10.20.30">
    <property type="match status" value="1"/>
</dbReference>